<feature type="compositionally biased region" description="Basic and acidic residues" evidence="2">
    <location>
        <begin position="13"/>
        <end position="23"/>
    </location>
</feature>
<comment type="function">
    <text evidence="1">Essential component of the TIM23 complex, a complex that mediates the translocation of transit peptide-containing proteins across the mitochondrial inner membrane.</text>
</comment>
<dbReference type="SUPFAM" id="SSF56784">
    <property type="entry name" value="HAD-like"/>
    <property type="match status" value="1"/>
</dbReference>
<dbReference type="EMBL" id="CP144697">
    <property type="protein sequence ID" value="WVZ13769.1"/>
    <property type="molecule type" value="Genomic_DNA"/>
</dbReference>
<accession>A0AAQ3NNY3</accession>
<keyword evidence="1" id="KW-0811">Translocation</keyword>
<dbReference type="InterPro" id="IPR050365">
    <property type="entry name" value="TIM50"/>
</dbReference>
<evidence type="ECO:0000259" key="3">
    <source>
        <dbReference type="PROSITE" id="PS50969"/>
    </source>
</evidence>
<sequence length="190" mass="22105">MDFNGNTVSTKSTAKEKRDEEKTVVAKEIRDEEKTVVAKEIRDEENTVDVSYCTETHFKTLENKYKNVVFKDLRKLWDKYDPNLPWNKGDYNESNTLLLDDSPYKALLNPPNTSIFPHTFCYHDENDSSLAEGGELRVFLEGLRKAEDMRNYVKEHSIGQEAISETSDSWNFYSQVIESLSAEKFDLKRK</sequence>
<dbReference type="AlphaFoldDB" id="A0AAQ3NNY3"/>
<comment type="subcellular location">
    <subcellularLocation>
        <location evidence="1">Mitochondrion inner membrane</location>
        <topology evidence="1">Single-pass membrane protein</topology>
    </subcellularLocation>
</comment>
<keyword evidence="1" id="KW-0496">Mitochondrion</keyword>
<protein>
    <recommendedName>
        <fullName evidence="1">Mitochondrial import inner membrane translocase subunit TIM50</fullName>
    </recommendedName>
</protein>
<keyword evidence="1" id="KW-0809">Transit peptide</keyword>
<dbReference type="Gene3D" id="3.40.50.1000">
    <property type="entry name" value="HAD superfamily/HAD-like"/>
    <property type="match status" value="1"/>
</dbReference>
<dbReference type="Proteomes" id="UP001374535">
    <property type="component" value="Chromosome 4"/>
</dbReference>
<name>A0AAQ3NNY3_VIGMU</name>
<dbReference type="InterPro" id="IPR023214">
    <property type="entry name" value="HAD_sf"/>
</dbReference>
<gene>
    <name evidence="4" type="ORF">V8G54_011335</name>
</gene>
<dbReference type="PANTHER" id="PTHR12210">
    <property type="entry name" value="DULLARD PROTEIN PHOSPHATASE"/>
    <property type="match status" value="1"/>
</dbReference>
<feature type="compositionally biased region" description="Polar residues" evidence="2">
    <location>
        <begin position="1"/>
        <end position="12"/>
    </location>
</feature>
<dbReference type="Pfam" id="PF03031">
    <property type="entry name" value="NIF"/>
    <property type="match status" value="1"/>
</dbReference>
<evidence type="ECO:0000313" key="5">
    <source>
        <dbReference type="Proteomes" id="UP001374535"/>
    </source>
</evidence>
<keyword evidence="1" id="KW-0813">Transport</keyword>
<dbReference type="GO" id="GO:0005744">
    <property type="term" value="C:TIM23 mitochondrial import inner membrane translocase complex"/>
    <property type="evidence" value="ECO:0007669"/>
    <property type="project" value="UniProtKB-UniRule"/>
</dbReference>
<comment type="subunit">
    <text evidence="1">Component of the TIM23 complex.</text>
</comment>
<evidence type="ECO:0000313" key="4">
    <source>
        <dbReference type="EMBL" id="WVZ13769.1"/>
    </source>
</evidence>
<proteinExistence type="inferred from homology"/>
<keyword evidence="1" id="KW-0653">Protein transport</keyword>
<reference evidence="4 5" key="1">
    <citation type="journal article" date="2023" name="Life. Sci Alliance">
        <title>Evolutionary insights into 3D genome organization and epigenetic landscape of Vigna mungo.</title>
        <authorList>
            <person name="Junaid A."/>
            <person name="Singh B."/>
            <person name="Bhatia S."/>
        </authorList>
    </citation>
    <scope>NUCLEOTIDE SEQUENCE [LARGE SCALE GENOMIC DNA]</scope>
    <source>
        <strain evidence="4">Urdbean</strain>
    </source>
</reference>
<dbReference type="GO" id="GO:0015031">
    <property type="term" value="P:protein transport"/>
    <property type="evidence" value="ECO:0007669"/>
    <property type="project" value="UniProtKB-KW"/>
</dbReference>
<feature type="region of interest" description="Disordered" evidence="2">
    <location>
        <begin position="1"/>
        <end position="23"/>
    </location>
</feature>
<feature type="domain" description="FCP1 homology" evidence="3">
    <location>
        <begin position="1"/>
        <end position="143"/>
    </location>
</feature>
<evidence type="ECO:0000256" key="2">
    <source>
        <dbReference type="SAM" id="MobiDB-lite"/>
    </source>
</evidence>
<dbReference type="InterPro" id="IPR036412">
    <property type="entry name" value="HAD-like_sf"/>
</dbReference>
<dbReference type="PROSITE" id="PS50969">
    <property type="entry name" value="FCP1"/>
    <property type="match status" value="1"/>
</dbReference>
<comment type="similarity">
    <text evidence="1">Belongs to the TIM50 family.</text>
</comment>
<organism evidence="4 5">
    <name type="scientific">Vigna mungo</name>
    <name type="common">Black gram</name>
    <name type="synonym">Phaseolus mungo</name>
    <dbReference type="NCBI Taxonomy" id="3915"/>
    <lineage>
        <taxon>Eukaryota</taxon>
        <taxon>Viridiplantae</taxon>
        <taxon>Streptophyta</taxon>
        <taxon>Embryophyta</taxon>
        <taxon>Tracheophyta</taxon>
        <taxon>Spermatophyta</taxon>
        <taxon>Magnoliopsida</taxon>
        <taxon>eudicotyledons</taxon>
        <taxon>Gunneridae</taxon>
        <taxon>Pentapetalae</taxon>
        <taxon>rosids</taxon>
        <taxon>fabids</taxon>
        <taxon>Fabales</taxon>
        <taxon>Fabaceae</taxon>
        <taxon>Papilionoideae</taxon>
        <taxon>50 kb inversion clade</taxon>
        <taxon>NPAAA clade</taxon>
        <taxon>indigoferoid/millettioid clade</taxon>
        <taxon>Phaseoleae</taxon>
        <taxon>Vigna</taxon>
    </lineage>
</organism>
<dbReference type="InterPro" id="IPR004274">
    <property type="entry name" value="FCP1_dom"/>
</dbReference>
<keyword evidence="5" id="KW-1185">Reference proteome</keyword>
<evidence type="ECO:0000256" key="1">
    <source>
        <dbReference type="RuleBase" id="RU365079"/>
    </source>
</evidence>